<dbReference type="RefSeq" id="WP_201809381.1">
    <property type="nucleotide sequence ID" value="NZ_JAERRI010000020.1"/>
</dbReference>
<proteinExistence type="predicted"/>
<dbReference type="EMBL" id="JAERRI010000020">
    <property type="protein sequence ID" value="MBL1093501.1"/>
    <property type="molecule type" value="Genomic_DNA"/>
</dbReference>
<evidence type="ECO:0000313" key="1">
    <source>
        <dbReference type="EMBL" id="MBL1093501.1"/>
    </source>
</evidence>
<protein>
    <submittedName>
        <fullName evidence="1">Uncharacterized protein</fullName>
    </submittedName>
</protein>
<accession>A0ABS1N0C3</accession>
<gene>
    <name evidence="1" type="ORF">JK360_29975</name>
</gene>
<reference evidence="1 2" key="1">
    <citation type="submission" date="2021-01" db="EMBL/GenBank/DDBJ databases">
        <title>WGS of actinomycetes isolated from Thailand.</title>
        <authorList>
            <person name="Thawai C."/>
        </authorList>
    </citation>
    <scope>NUCLEOTIDE SEQUENCE [LARGE SCALE GENOMIC DNA]</scope>
    <source>
        <strain evidence="1 2">CH9-7</strain>
    </source>
</reference>
<sequence>MSFRKVFPRRHRRDWDHDHDRDRYRRRRRRYGRRHNRRRFFDYDD</sequence>
<name>A0ABS1N0C3_9ACTN</name>
<evidence type="ECO:0000313" key="2">
    <source>
        <dbReference type="Proteomes" id="UP000629371"/>
    </source>
</evidence>
<comment type="caution">
    <text evidence="1">The sequence shown here is derived from an EMBL/GenBank/DDBJ whole genome shotgun (WGS) entry which is preliminary data.</text>
</comment>
<keyword evidence="2" id="KW-1185">Reference proteome</keyword>
<organism evidence="1 2">
    <name type="scientific">Streptomyces siderophoricus</name>
    <dbReference type="NCBI Taxonomy" id="2802281"/>
    <lineage>
        <taxon>Bacteria</taxon>
        <taxon>Bacillati</taxon>
        <taxon>Actinomycetota</taxon>
        <taxon>Actinomycetes</taxon>
        <taxon>Kitasatosporales</taxon>
        <taxon>Streptomycetaceae</taxon>
        <taxon>Streptomyces</taxon>
    </lineage>
</organism>
<dbReference type="Proteomes" id="UP000629371">
    <property type="component" value="Unassembled WGS sequence"/>
</dbReference>